<dbReference type="RefSeq" id="WP_129469605.1">
    <property type="nucleotide sequence ID" value="NZ_SAWZ01000001.1"/>
</dbReference>
<organism evidence="1 2">
    <name type="scientific">Pseudoxanthomonas composti</name>
    <dbReference type="NCBI Taxonomy" id="2137479"/>
    <lineage>
        <taxon>Bacteria</taxon>
        <taxon>Pseudomonadati</taxon>
        <taxon>Pseudomonadota</taxon>
        <taxon>Gammaproteobacteria</taxon>
        <taxon>Lysobacterales</taxon>
        <taxon>Lysobacteraceae</taxon>
        <taxon>Pseudoxanthomonas</taxon>
    </lineage>
</organism>
<comment type="caution">
    <text evidence="1">The sequence shown here is derived from an EMBL/GenBank/DDBJ whole genome shotgun (WGS) entry which is preliminary data.</text>
</comment>
<keyword evidence="2" id="KW-1185">Reference proteome</keyword>
<evidence type="ECO:0000313" key="2">
    <source>
        <dbReference type="Proteomes" id="UP000289784"/>
    </source>
</evidence>
<evidence type="ECO:0000313" key="1">
    <source>
        <dbReference type="EMBL" id="RXR08714.1"/>
    </source>
</evidence>
<protein>
    <submittedName>
        <fullName evidence="1">Hemin transport protein</fullName>
    </submittedName>
</protein>
<proteinExistence type="predicted"/>
<dbReference type="AlphaFoldDB" id="A0A4Q1JZG3"/>
<accession>A0A4Q1JZG3</accession>
<dbReference type="OrthoDB" id="5957605at2"/>
<gene>
    <name evidence="1" type="ORF">EPA99_02555</name>
</gene>
<dbReference type="SUPFAM" id="SSF144064">
    <property type="entry name" value="Heme iron utilization protein-like"/>
    <property type="match status" value="1"/>
</dbReference>
<sequence>MHNSLRAHDRISTLASNGLPDPRQLAELGAVLCLYRPQHGSELTGWMQADRVEVHAGLDSDGLRESLVFLDRAGRCCWQLWLLPDSDFLAWDRMAATLPGHRARASAAGISERLWHRLANRLTGDAWRACALRLHAMREAEAAPVLAASPVALSALGTATARDILRAQGADFTRAWDACCCAQAAAAAADRTVAAPVDPILRLSARSS</sequence>
<name>A0A4Q1JZG3_9GAMM</name>
<dbReference type="Proteomes" id="UP000289784">
    <property type="component" value="Unassembled WGS sequence"/>
</dbReference>
<reference evidence="1 2" key="1">
    <citation type="submission" date="2019-01" db="EMBL/GenBank/DDBJ databases">
        <title>Pseudoxanthomonas composti sp. nov., isolated from compost.</title>
        <authorList>
            <person name="Yang G."/>
        </authorList>
    </citation>
    <scope>NUCLEOTIDE SEQUENCE [LARGE SCALE GENOMIC DNA]</scope>
    <source>
        <strain evidence="1 2">GSS15</strain>
    </source>
</reference>
<dbReference type="EMBL" id="SAWZ01000001">
    <property type="protein sequence ID" value="RXR08714.1"/>
    <property type="molecule type" value="Genomic_DNA"/>
</dbReference>